<keyword evidence="1 3" id="KW-0547">Nucleotide-binding</keyword>
<dbReference type="PROSITE" id="PS51161">
    <property type="entry name" value="ATP_CONE"/>
    <property type="match status" value="1"/>
</dbReference>
<comment type="caution">
    <text evidence="5">The sequence shown here is derived from an EMBL/GenBank/DDBJ whole genome shotgun (WGS) entry which is preliminary data.</text>
</comment>
<evidence type="ECO:0000256" key="2">
    <source>
        <dbReference type="ARBA" id="ARBA00022840"/>
    </source>
</evidence>
<evidence type="ECO:0000313" key="5">
    <source>
        <dbReference type="EMBL" id="HGM47030.1"/>
    </source>
</evidence>
<dbReference type="GO" id="GO:0005524">
    <property type="term" value="F:ATP binding"/>
    <property type="evidence" value="ECO:0007669"/>
    <property type="project" value="UniProtKB-UniRule"/>
</dbReference>
<dbReference type="AlphaFoldDB" id="A0A7C4H6M4"/>
<name>A0A7C4H6M4_THEPE</name>
<evidence type="ECO:0000256" key="1">
    <source>
        <dbReference type="ARBA" id="ARBA00022741"/>
    </source>
</evidence>
<proteinExistence type="predicted"/>
<gene>
    <name evidence="5" type="ORF">ENU21_04700</name>
</gene>
<feature type="domain" description="ATP-cone" evidence="4">
    <location>
        <begin position="3"/>
        <end position="88"/>
    </location>
</feature>
<dbReference type="InterPro" id="IPR005144">
    <property type="entry name" value="ATP-cone_dom"/>
</dbReference>
<protein>
    <submittedName>
        <fullName evidence="5">ATP-binding protein</fullName>
    </submittedName>
</protein>
<organism evidence="5">
    <name type="scientific">Thermofilum pendens</name>
    <dbReference type="NCBI Taxonomy" id="2269"/>
    <lineage>
        <taxon>Archaea</taxon>
        <taxon>Thermoproteota</taxon>
        <taxon>Thermoprotei</taxon>
        <taxon>Thermofilales</taxon>
        <taxon>Thermofilaceae</taxon>
        <taxon>Thermofilum</taxon>
    </lineage>
</organism>
<sequence>MAKKVRKRSGSLEDFDPRKIYSACIAAGAPEEIAGEIAREVEQRAYDGMTTDEIRRYVLVRLKELAPHAYEAWTFYDRVAKGRITFEEGKAVAVEKGRLYLGREVKDVGPKGLSSSEEVEGILRELEEDLRYGVSKATINARLYALFMGVLKSRQMPKEEKEKSVQLINRFREKLGWKPYELKKPIE</sequence>
<keyword evidence="2 3" id="KW-0067">ATP-binding</keyword>
<evidence type="ECO:0000259" key="4">
    <source>
        <dbReference type="PROSITE" id="PS51161"/>
    </source>
</evidence>
<evidence type="ECO:0000256" key="3">
    <source>
        <dbReference type="PROSITE-ProRule" id="PRU00492"/>
    </source>
</evidence>
<dbReference type="Pfam" id="PF03477">
    <property type="entry name" value="ATP-cone"/>
    <property type="match status" value="1"/>
</dbReference>
<dbReference type="EMBL" id="DTBQ01000132">
    <property type="protein sequence ID" value="HGM47030.1"/>
    <property type="molecule type" value="Genomic_DNA"/>
</dbReference>
<accession>A0A7C4H6M4</accession>
<reference evidence="5" key="1">
    <citation type="journal article" date="2020" name="mSystems">
        <title>Genome- and Community-Level Interaction Insights into Carbon Utilization and Element Cycling Functions of Hydrothermarchaeota in Hydrothermal Sediment.</title>
        <authorList>
            <person name="Zhou Z."/>
            <person name="Liu Y."/>
            <person name="Xu W."/>
            <person name="Pan J."/>
            <person name="Luo Z.H."/>
            <person name="Li M."/>
        </authorList>
    </citation>
    <scope>NUCLEOTIDE SEQUENCE</scope>
    <source>
        <strain evidence="5">SpSt-649</strain>
    </source>
</reference>